<dbReference type="Proteomes" id="UP000038045">
    <property type="component" value="Unplaced"/>
</dbReference>
<dbReference type="InterPro" id="IPR019425">
    <property type="entry name" value="7TM_GPCR_serpentine_rcpt_Srt"/>
</dbReference>
<evidence type="ECO:0000313" key="3">
    <source>
        <dbReference type="WBParaSite" id="PTRK_0000224400.1"/>
    </source>
</evidence>
<feature type="transmembrane region" description="Helical" evidence="1">
    <location>
        <begin position="35"/>
        <end position="59"/>
    </location>
</feature>
<keyword evidence="1" id="KW-0472">Membrane</keyword>
<dbReference type="PANTHER" id="PTHR23021:SF11">
    <property type="entry name" value="SERPENTINE RECEPTOR, CLASS T"/>
    <property type="match status" value="1"/>
</dbReference>
<feature type="transmembrane region" description="Helical" evidence="1">
    <location>
        <begin position="12"/>
        <end position="29"/>
    </location>
</feature>
<dbReference type="Gene3D" id="1.20.1070.10">
    <property type="entry name" value="Rhodopsin 7-helix transmembrane proteins"/>
    <property type="match status" value="1"/>
</dbReference>
<feature type="transmembrane region" description="Helical" evidence="1">
    <location>
        <begin position="140"/>
        <end position="158"/>
    </location>
</feature>
<feature type="transmembrane region" description="Helical" evidence="1">
    <location>
        <begin position="206"/>
        <end position="229"/>
    </location>
</feature>
<protein>
    <submittedName>
        <fullName evidence="3">Serpentine Receptor, class T</fullName>
    </submittedName>
</protein>
<evidence type="ECO:0000256" key="1">
    <source>
        <dbReference type="SAM" id="Phobius"/>
    </source>
</evidence>
<sequence>MSFLSLIDISAVMVNSVATGLLSILQISYCSAPTLHIAIGSFGVSIWCATCACATILAFNRFIDTTNKSLYYKLFEGRRTYLWFILPIIYFLFFLIFTSPLIFSQHYMSWFFNPYQDYIESPIYNRTTDYSNIPHTVNNILIIILMVIGYGAMFSGIYKKSHEANVSPTTNGVLVKVQIQVFVICFFVFAAALLYVYMQFFVIPPFFTIVSQFLWSFAQGCGGVIYVTLNPTIRKAIVKLFCMRNKRNQVAQGTSRREVIVTDKGTTPIRI</sequence>
<accession>A0A0N4Z5E2</accession>
<dbReference type="STRING" id="131310.A0A0N4Z5E2"/>
<keyword evidence="1" id="KW-1133">Transmembrane helix</keyword>
<evidence type="ECO:0000313" key="2">
    <source>
        <dbReference type="Proteomes" id="UP000038045"/>
    </source>
</evidence>
<keyword evidence="1" id="KW-0812">Transmembrane</keyword>
<dbReference type="AlphaFoldDB" id="A0A0N4Z5E2"/>
<organism evidence="2 3">
    <name type="scientific">Parastrongyloides trichosuri</name>
    <name type="common">Possum-specific nematode worm</name>
    <dbReference type="NCBI Taxonomy" id="131310"/>
    <lineage>
        <taxon>Eukaryota</taxon>
        <taxon>Metazoa</taxon>
        <taxon>Ecdysozoa</taxon>
        <taxon>Nematoda</taxon>
        <taxon>Chromadorea</taxon>
        <taxon>Rhabditida</taxon>
        <taxon>Tylenchina</taxon>
        <taxon>Panagrolaimomorpha</taxon>
        <taxon>Strongyloidoidea</taxon>
        <taxon>Strongyloididae</taxon>
        <taxon>Parastrongyloides</taxon>
    </lineage>
</organism>
<keyword evidence="2" id="KW-1185">Reference proteome</keyword>
<reference evidence="3" key="1">
    <citation type="submission" date="2017-02" db="UniProtKB">
        <authorList>
            <consortium name="WormBaseParasite"/>
        </authorList>
    </citation>
    <scope>IDENTIFICATION</scope>
</reference>
<dbReference type="Pfam" id="PF10321">
    <property type="entry name" value="7TM_GPCR_Srt"/>
    <property type="match status" value="1"/>
</dbReference>
<dbReference type="SUPFAM" id="SSF81321">
    <property type="entry name" value="Family A G protein-coupled receptor-like"/>
    <property type="match status" value="1"/>
</dbReference>
<dbReference type="PANTHER" id="PTHR23021">
    <property type="entry name" value="SERPENTINE RECEPTOR, CLASS T"/>
    <property type="match status" value="1"/>
</dbReference>
<name>A0A0N4Z5E2_PARTI</name>
<feature type="transmembrane region" description="Helical" evidence="1">
    <location>
        <begin position="179"/>
        <end position="200"/>
    </location>
</feature>
<feature type="transmembrane region" description="Helical" evidence="1">
    <location>
        <begin position="80"/>
        <end position="103"/>
    </location>
</feature>
<proteinExistence type="predicted"/>
<dbReference type="WBParaSite" id="PTRK_0000224400.1">
    <property type="protein sequence ID" value="PTRK_0000224400.1"/>
    <property type="gene ID" value="PTRK_0000224400"/>
</dbReference>